<evidence type="ECO:0000256" key="2">
    <source>
        <dbReference type="ARBA" id="ARBA00023163"/>
    </source>
</evidence>
<comment type="caution">
    <text evidence="4">The sequence shown here is derived from an EMBL/GenBank/DDBJ whole genome shotgun (WGS) entry which is preliminary data.</text>
</comment>
<dbReference type="GO" id="GO:0043531">
    <property type="term" value="F:ADP binding"/>
    <property type="evidence" value="ECO:0007669"/>
    <property type="project" value="InterPro"/>
</dbReference>
<keyword evidence="5" id="KW-1185">Reference proteome</keyword>
<feature type="domain" description="Bacterial transcriptional activator" evidence="3">
    <location>
        <begin position="48"/>
        <end position="192"/>
    </location>
</feature>
<dbReference type="InterPro" id="IPR005158">
    <property type="entry name" value="BTAD"/>
</dbReference>
<organism evidence="4 5">
    <name type="scientific">Sphaerisporangium rubeum</name>
    <dbReference type="NCBI Taxonomy" id="321317"/>
    <lineage>
        <taxon>Bacteria</taxon>
        <taxon>Bacillati</taxon>
        <taxon>Actinomycetota</taxon>
        <taxon>Actinomycetes</taxon>
        <taxon>Streptosporangiales</taxon>
        <taxon>Streptosporangiaceae</taxon>
        <taxon>Sphaerisporangium</taxon>
    </lineage>
</organism>
<dbReference type="InterPro" id="IPR051677">
    <property type="entry name" value="AfsR-DnrI-RedD_regulator"/>
</dbReference>
<proteinExistence type="predicted"/>
<sequence length="552" mass="60388">MSDINEGRLLNRVRIHISRLRATLEPCKVSITSVDGGYVLRLPPETVVDVTEFKRLARQGRAALQGGRHHETAKLLKIADQTWRGSALTGFSGRYFQAEADHLEQLRVDTIADRIEAALALGHHAQVTEELHELIRDHPLNERFYGQLMLARHRAGYSGEALQVFADLREELVDKLGTDPSPALQALHEQILRQAPSLGVVTPASQTPRQLPARPRAIAGRTAELKEVRMALEQREPLVVITGPGGIGKTTLALEAAHQISGEFSGGVLFTDEPENPATVLERFLRAMGAADIPAGISERSALFRSLLTGRRVLIVMDNVTGVQQVRPLMPGDPGSAVVVTSRSPLTSLRSFRTTLGPLPADAARGLLARGVRNGDPWQEHEAARKVVEFCAGIPLAMDIAAAKLAAKPHWTMKQLADLLADHTTMLDTLSHDDRAMRPVLAGDYETLSTAARSTLRKIGYLGAKVIDVWMAAEVEDVSEAEAMRRLDELTDAHLLRAELDGDRNVYYCHDLILAFGRERALDEDDPAVLADAANRGFPFSGEECGRALLSR</sequence>
<dbReference type="SUPFAM" id="SSF48452">
    <property type="entry name" value="TPR-like"/>
    <property type="match status" value="1"/>
</dbReference>
<dbReference type="SMART" id="SM01043">
    <property type="entry name" value="BTAD"/>
    <property type="match status" value="1"/>
</dbReference>
<evidence type="ECO:0000313" key="5">
    <source>
        <dbReference type="Proteomes" id="UP000555564"/>
    </source>
</evidence>
<accession>A0A7X0IIZ1</accession>
<dbReference type="Proteomes" id="UP000555564">
    <property type="component" value="Unassembled WGS sequence"/>
</dbReference>
<dbReference type="AlphaFoldDB" id="A0A7X0IIZ1"/>
<name>A0A7X0IIZ1_9ACTN</name>
<keyword evidence="2" id="KW-0804">Transcription</keyword>
<keyword evidence="1" id="KW-0805">Transcription regulation</keyword>
<dbReference type="PANTHER" id="PTHR35807:SF1">
    <property type="entry name" value="TRANSCRIPTIONAL REGULATOR REDD"/>
    <property type="match status" value="1"/>
</dbReference>
<dbReference type="Pfam" id="PF13191">
    <property type="entry name" value="AAA_16"/>
    <property type="match status" value="1"/>
</dbReference>
<dbReference type="SUPFAM" id="SSF52540">
    <property type="entry name" value="P-loop containing nucleoside triphosphate hydrolases"/>
    <property type="match status" value="1"/>
</dbReference>
<dbReference type="EMBL" id="JACHIU010000001">
    <property type="protein sequence ID" value="MBB6475825.1"/>
    <property type="molecule type" value="Genomic_DNA"/>
</dbReference>
<evidence type="ECO:0000259" key="3">
    <source>
        <dbReference type="SMART" id="SM01043"/>
    </source>
</evidence>
<dbReference type="PANTHER" id="PTHR35807">
    <property type="entry name" value="TRANSCRIPTIONAL REGULATOR REDD-RELATED"/>
    <property type="match status" value="1"/>
</dbReference>
<evidence type="ECO:0000256" key="1">
    <source>
        <dbReference type="ARBA" id="ARBA00023015"/>
    </source>
</evidence>
<dbReference type="InterPro" id="IPR011990">
    <property type="entry name" value="TPR-like_helical_dom_sf"/>
</dbReference>
<protein>
    <submittedName>
        <fullName evidence="4">DNA-binding SARP family transcriptional activator</fullName>
    </submittedName>
</protein>
<gene>
    <name evidence="4" type="ORF">BJ992_005256</name>
</gene>
<evidence type="ECO:0000313" key="4">
    <source>
        <dbReference type="EMBL" id="MBB6475825.1"/>
    </source>
</evidence>
<reference evidence="4 5" key="1">
    <citation type="submission" date="2020-08" db="EMBL/GenBank/DDBJ databases">
        <title>Sequencing the genomes of 1000 actinobacteria strains.</title>
        <authorList>
            <person name="Klenk H.-P."/>
        </authorList>
    </citation>
    <scope>NUCLEOTIDE SEQUENCE [LARGE SCALE GENOMIC DNA]</scope>
    <source>
        <strain evidence="4 5">DSM 44936</strain>
    </source>
</reference>
<dbReference type="GO" id="GO:0006355">
    <property type="term" value="P:regulation of DNA-templated transcription"/>
    <property type="evidence" value="ECO:0007669"/>
    <property type="project" value="TreeGrafter"/>
</dbReference>
<dbReference type="InterPro" id="IPR027417">
    <property type="entry name" value="P-loop_NTPase"/>
</dbReference>
<dbReference type="RefSeq" id="WP_184985436.1">
    <property type="nucleotide sequence ID" value="NZ_BAAALO010000019.1"/>
</dbReference>
<dbReference type="Gene3D" id="1.25.40.10">
    <property type="entry name" value="Tetratricopeptide repeat domain"/>
    <property type="match status" value="1"/>
</dbReference>
<dbReference type="CDD" id="cd15831">
    <property type="entry name" value="BTAD"/>
    <property type="match status" value="1"/>
</dbReference>
<dbReference type="Gene3D" id="3.40.50.300">
    <property type="entry name" value="P-loop containing nucleotide triphosphate hydrolases"/>
    <property type="match status" value="1"/>
</dbReference>
<dbReference type="GO" id="GO:0003677">
    <property type="term" value="F:DNA binding"/>
    <property type="evidence" value="ECO:0007669"/>
    <property type="project" value="UniProtKB-KW"/>
</dbReference>
<dbReference type="PRINTS" id="PR00364">
    <property type="entry name" value="DISEASERSIST"/>
</dbReference>
<dbReference type="Pfam" id="PF03704">
    <property type="entry name" value="BTAD"/>
    <property type="match status" value="1"/>
</dbReference>
<dbReference type="InterPro" id="IPR041664">
    <property type="entry name" value="AAA_16"/>
</dbReference>
<keyword evidence="4" id="KW-0238">DNA-binding</keyword>